<proteinExistence type="predicted"/>
<dbReference type="Proteomes" id="UP000018817">
    <property type="component" value="Unassembled WGS sequence"/>
</dbReference>
<dbReference type="VEuPathDB" id="FungiDB:PPTG_23321"/>
<protein>
    <submittedName>
        <fullName evidence="1">Uncharacterized protein</fullName>
    </submittedName>
</protein>
<gene>
    <name evidence="1" type="ORF">PPTG_23321</name>
</gene>
<sequence length="119" mass="12390">MNSGNPAMLASGMSQGLSVLMSMRTLGATVSDCTSSDKAQFMNSLAAAGCLAFAKMAARWPHAMYSVLLPTGALPPISVPMPITFSPAATNSAATFDPRWKATLWLASLATQSQPYSST</sequence>
<reference evidence="2" key="1">
    <citation type="submission" date="2011-12" db="EMBL/GenBank/DDBJ databases">
        <authorList>
            <consortium name="The Broad Institute Genome Sequencing Platform"/>
            <person name="Russ C."/>
            <person name="Tyler B."/>
            <person name="Panabieres F."/>
            <person name="Shan W."/>
            <person name="Tripathy S."/>
            <person name="Grunwald N."/>
            <person name="Machado M."/>
            <person name="Young S.K."/>
            <person name="Zeng Q."/>
            <person name="Gargeya S."/>
            <person name="Fitzgerald M."/>
            <person name="Haas B."/>
            <person name="Abouelleil A."/>
            <person name="Alvarado L."/>
            <person name="Arachchi H.M."/>
            <person name="Berlin A."/>
            <person name="Chapman S.B."/>
            <person name="Gearin G."/>
            <person name="Goldberg J."/>
            <person name="Griggs A."/>
            <person name="Gujja S."/>
            <person name="Hansen M."/>
            <person name="Heiman D."/>
            <person name="Howarth C."/>
            <person name="Larimer J."/>
            <person name="Lui A."/>
            <person name="MacDonald P.J.P."/>
            <person name="McCowen C."/>
            <person name="Montmayeur A."/>
            <person name="Murphy C."/>
            <person name="Neiman D."/>
            <person name="Pearson M."/>
            <person name="Priest M."/>
            <person name="Roberts A."/>
            <person name="Saif S."/>
            <person name="Shea T."/>
            <person name="Sisk P."/>
            <person name="Stolte C."/>
            <person name="Sykes S."/>
            <person name="Wortman J."/>
            <person name="Nusbaum C."/>
            <person name="Birren B."/>
        </authorList>
    </citation>
    <scope>NUCLEOTIDE SEQUENCE [LARGE SCALE GENOMIC DNA]</scope>
    <source>
        <strain evidence="2">INRA-310</strain>
    </source>
</reference>
<accession>W2Q2V4</accession>
<dbReference type="EMBL" id="KI669595">
    <property type="protein sequence ID" value="ETN06615.1"/>
    <property type="molecule type" value="Genomic_DNA"/>
</dbReference>
<dbReference type="RefSeq" id="XP_008908107.1">
    <property type="nucleotide sequence ID" value="XM_008909859.1"/>
</dbReference>
<dbReference type="GeneID" id="20191920"/>
<name>W2Q2V4_PHYN3</name>
<evidence type="ECO:0000313" key="2">
    <source>
        <dbReference type="Proteomes" id="UP000018817"/>
    </source>
</evidence>
<organism evidence="1 2">
    <name type="scientific">Phytophthora nicotianae (strain INRA-310)</name>
    <name type="common">Phytophthora parasitica</name>
    <dbReference type="NCBI Taxonomy" id="761204"/>
    <lineage>
        <taxon>Eukaryota</taxon>
        <taxon>Sar</taxon>
        <taxon>Stramenopiles</taxon>
        <taxon>Oomycota</taxon>
        <taxon>Peronosporomycetes</taxon>
        <taxon>Peronosporales</taxon>
        <taxon>Peronosporaceae</taxon>
        <taxon>Phytophthora</taxon>
    </lineage>
</organism>
<reference evidence="1 2" key="2">
    <citation type="submission" date="2013-11" db="EMBL/GenBank/DDBJ databases">
        <title>The Genome Sequence of Phytophthora parasitica INRA-310.</title>
        <authorList>
            <consortium name="The Broad Institute Genomics Platform"/>
            <person name="Russ C."/>
            <person name="Tyler B."/>
            <person name="Panabieres F."/>
            <person name="Shan W."/>
            <person name="Tripathy S."/>
            <person name="Grunwald N."/>
            <person name="Machado M."/>
            <person name="Johnson C.S."/>
            <person name="Arredondo F."/>
            <person name="Hong C."/>
            <person name="Coffey M."/>
            <person name="Young S.K."/>
            <person name="Zeng Q."/>
            <person name="Gargeya S."/>
            <person name="Fitzgerald M."/>
            <person name="Abouelleil A."/>
            <person name="Alvarado L."/>
            <person name="Chapman S.B."/>
            <person name="Gainer-Dewar J."/>
            <person name="Goldberg J."/>
            <person name="Griggs A."/>
            <person name="Gujja S."/>
            <person name="Hansen M."/>
            <person name="Howarth C."/>
            <person name="Imamovic A."/>
            <person name="Ireland A."/>
            <person name="Larimer J."/>
            <person name="McCowan C."/>
            <person name="Murphy C."/>
            <person name="Pearson M."/>
            <person name="Poon T.W."/>
            <person name="Priest M."/>
            <person name="Roberts A."/>
            <person name="Saif S."/>
            <person name="Shea T."/>
            <person name="Sykes S."/>
            <person name="Wortman J."/>
            <person name="Nusbaum C."/>
            <person name="Birren B."/>
        </authorList>
    </citation>
    <scope>NUCLEOTIDE SEQUENCE [LARGE SCALE GENOMIC DNA]</scope>
    <source>
        <strain evidence="1 2">INRA-310</strain>
    </source>
</reference>
<evidence type="ECO:0000313" key="1">
    <source>
        <dbReference type="EMBL" id="ETN06615.1"/>
    </source>
</evidence>
<dbReference type="AlphaFoldDB" id="W2Q2V4"/>